<dbReference type="AlphaFoldDB" id="A0ABD2Q5M2"/>
<evidence type="ECO:0000256" key="2">
    <source>
        <dbReference type="ARBA" id="ARBA00022490"/>
    </source>
</evidence>
<name>A0ABD2Q5M2_9PLAT</name>
<dbReference type="InterPro" id="IPR051476">
    <property type="entry name" value="Bac_ResReg_Asp_Phosphatase"/>
</dbReference>
<accession>A0ABD2Q5M2</accession>
<evidence type="ECO:0000313" key="6">
    <source>
        <dbReference type="Proteomes" id="UP001626550"/>
    </source>
</evidence>
<protein>
    <submittedName>
        <fullName evidence="5">Uncharacterized protein</fullName>
    </submittedName>
</protein>
<feature type="non-terminal residue" evidence="5">
    <location>
        <position position="1"/>
    </location>
</feature>
<reference evidence="5 6" key="1">
    <citation type="submission" date="2024-11" db="EMBL/GenBank/DDBJ databases">
        <title>Adaptive evolution of stress response genes in parasites aligns with host niche diversity.</title>
        <authorList>
            <person name="Hahn C."/>
            <person name="Resl P."/>
        </authorList>
    </citation>
    <scope>NUCLEOTIDE SEQUENCE [LARGE SCALE GENOMIC DNA]</scope>
    <source>
        <strain evidence="5">EGGRZ-B1_66</strain>
        <tissue evidence="5">Body</tissue>
    </source>
</reference>
<gene>
    <name evidence="5" type="ORF">Ciccas_006492</name>
</gene>
<sequence length="140" mass="15865">LYACSATAQPSARVLLDLLRAGWHLAATELTDLLDTEMKLAKETMSSTSASLATNPDILAKLQHELSVVESAQRRGDNHTIFLKYMHLAEFFDDLNFPDKIWVRDRYVTYMMAAANRIKDDHGYKQANALAYFALIRRDA</sequence>
<dbReference type="GO" id="GO:0005737">
    <property type="term" value="C:cytoplasm"/>
    <property type="evidence" value="ECO:0007669"/>
    <property type="project" value="UniProtKB-SubCell"/>
</dbReference>
<dbReference type="EMBL" id="JBJKFK010000881">
    <property type="protein sequence ID" value="KAL3314879.1"/>
    <property type="molecule type" value="Genomic_DNA"/>
</dbReference>
<organism evidence="5 6">
    <name type="scientific">Cichlidogyrus casuarinus</name>
    <dbReference type="NCBI Taxonomy" id="1844966"/>
    <lineage>
        <taxon>Eukaryota</taxon>
        <taxon>Metazoa</taxon>
        <taxon>Spiralia</taxon>
        <taxon>Lophotrochozoa</taxon>
        <taxon>Platyhelminthes</taxon>
        <taxon>Monogenea</taxon>
        <taxon>Monopisthocotylea</taxon>
        <taxon>Dactylogyridea</taxon>
        <taxon>Ancyrocephalidae</taxon>
        <taxon>Cichlidogyrus</taxon>
    </lineage>
</organism>
<evidence type="ECO:0000256" key="3">
    <source>
        <dbReference type="ARBA" id="ARBA00022737"/>
    </source>
</evidence>
<keyword evidence="6" id="KW-1185">Reference proteome</keyword>
<proteinExistence type="predicted"/>
<comment type="subcellular location">
    <subcellularLocation>
        <location evidence="1">Cytoplasm</location>
    </subcellularLocation>
</comment>
<evidence type="ECO:0000256" key="1">
    <source>
        <dbReference type="ARBA" id="ARBA00004496"/>
    </source>
</evidence>
<dbReference type="PANTHER" id="PTHR46630:SF1">
    <property type="entry name" value="TETRATRICOPEPTIDE REPEAT PROTEIN 29"/>
    <property type="match status" value="1"/>
</dbReference>
<feature type="non-terminal residue" evidence="5">
    <location>
        <position position="140"/>
    </location>
</feature>
<comment type="caution">
    <text evidence="5">The sequence shown here is derived from an EMBL/GenBank/DDBJ whole genome shotgun (WGS) entry which is preliminary data.</text>
</comment>
<keyword evidence="2" id="KW-0963">Cytoplasm</keyword>
<evidence type="ECO:0000256" key="4">
    <source>
        <dbReference type="ARBA" id="ARBA00022803"/>
    </source>
</evidence>
<dbReference type="Proteomes" id="UP001626550">
    <property type="component" value="Unassembled WGS sequence"/>
</dbReference>
<keyword evidence="3" id="KW-0677">Repeat</keyword>
<dbReference type="PANTHER" id="PTHR46630">
    <property type="entry name" value="TETRATRICOPEPTIDE REPEAT PROTEIN 29"/>
    <property type="match status" value="1"/>
</dbReference>
<evidence type="ECO:0000313" key="5">
    <source>
        <dbReference type="EMBL" id="KAL3314879.1"/>
    </source>
</evidence>
<keyword evidence="4" id="KW-0802">TPR repeat</keyword>